<feature type="non-terminal residue" evidence="1">
    <location>
        <position position="42"/>
    </location>
</feature>
<dbReference type="Proteomes" id="UP001153678">
    <property type="component" value="Unassembled WGS sequence"/>
</dbReference>
<gene>
    <name evidence="1" type="ORF">FWILDA_LOCUS19492</name>
</gene>
<dbReference type="AlphaFoldDB" id="A0A9W4XBU8"/>
<evidence type="ECO:0000313" key="1">
    <source>
        <dbReference type="EMBL" id="CAI2200284.1"/>
    </source>
</evidence>
<evidence type="ECO:0000313" key="2">
    <source>
        <dbReference type="Proteomes" id="UP001153678"/>
    </source>
</evidence>
<proteinExistence type="predicted"/>
<organism evidence="1 2">
    <name type="scientific">Funneliformis geosporum</name>
    <dbReference type="NCBI Taxonomy" id="1117311"/>
    <lineage>
        <taxon>Eukaryota</taxon>
        <taxon>Fungi</taxon>
        <taxon>Fungi incertae sedis</taxon>
        <taxon>Mucoromycota</taxon>
        <taxon>Glomeromycotina</taxon>
        <taxon>Glomeromycetes</taxon>
        <taxon>Glomerales</taxon>
        <taxon>Glomeraceae</taxon>
        <taxon>Funneliformis</taxon>
    </lineage>
</organism>
<comment type="caution">
    <text evidence="1">The sequence shown here is derived from an EMBL/GenBank/DDBJ whole genome shotgun (WGS) entry which is preliminary data.</text>
</comment>
<reference evidence="1" key="1">
    <citation type="submission" date="2022-08" db="EMBL/GenBank/DDBJ databases">
        <authorList>
            <person name="Kallberg Y."/>
            <person name="Tangrot J."/>
            <person name="Rosling A."/>
        </authorList>
    </citation>
    <scope>NUCLEOTIDE SEQUENCE</scope>
    <source>
        <strain evidence="1">Wild A</strain>
    </source>
</reference>
<name>A0A9W4XBU8_9GLOM</name>
<dbReference type="EMBL" id="CAMKVN010023899">
    <property type="protein sequence ID" value="CAI2200284.1"/>
    <property type="molecule type" value="Genomic_DNA"/>
</dbReference>
<feature type="non-terminal residue" evidence="1">
    <location>
        <position position="1"/>
    </location>
</feature>
<keyword evidence="2" id="KW-1185">Reference proteome</keyword>
<sequence length="42" mass="4659">VIPVQREKRHPKHMISGNEIIDINGIFEANAIVKIPSNVPPS</sequence>
<protein>
    <submittedName>
        <fullName evidence="1">851_t:CDS:1</fullName>
    </submittedName>
</protein>
<accession>A0A9W4XBU8</accession>